<keyword evidence="3" id="KW-1185">Reference proteome</keyword>
<dbReference type="AlphaFoldDB" id="A0A6G4XKM0"/>
<accession>A0A6G4XKM0</accession>
<sequence length="225" mass="24623">MTLRLPPGQRAVGGFPRFGKDLKNPPPPVPADPVIELGGALTEDVTLSVAELGKLPRREVRADFHCVAGWSATGLVWEGVAFKDFYRVLVEPRLRPGAVVSHLVFSGSDGVRALVLLEDALGEDVLVAERLGGEPLTGDHGAPVRLVSPWQYGYVNIKHLCRIEFHATAPRVTDPWSPLAAHPRARVWKEERHRRLPGRVVRPLYRGVVVVIRALSARGGSARRG</sequence>
<organism evidence="2 3">
    <name type="scientific">Streptomyces mesophilus</name>
    <dbReference type="NCBI Taxonomy" id="1775132"/>
    <lineage>
        <taxon>Bacteria</taxon>
        <taxon>Bacillati</taxon>
        <taxon>Actinomycetota</taxon>
        <taxon>Actinomycetes</taxon>
        <taxon>Kitasatosporales</taxon>
        <taxon>Streptomycetaceae</taxon>
        <taxon>Streptomyces</taxon>
    </lineage>
</organism>
<dbReference type="InterPro" id="IPR036374">
    <property type="entry name" value="OxRdtase_Mopterin-bd_sf"/>
</dbReference>
<dbReference type="EMBL" id="JAAKZW010000075">
    <property type="protein sequence ID" value="NGO77763.1"/>
    <property type="molecule type" value="Genomic_DNA"/>
</dbReference>
<dbReference type="Pfam" id="PF00174">
    <property type="entry name" value="Oxidored_molyb"/>
    <property type="match status" value="1"/>
</dbReference>
<dbReference type="Gene3D" id="3.90.420.10">
    <property type="entry name" value="Oxidoreductase, molybdopterin-binding domain"/>
    <property type="match status" value="1"/>
</dbReference>
<dbReference type="SUPFAM" id="SSF56524">
    <property type="entry name" value="Oxidoreductase molybdopterin-binding domain"/>
    <property type="match status" value="1"/>
</dbReference>
<dbReference type="InterPro" id="IPR000572">
    <property type="entry name" value="OxRdtase_Mopterin-bd_dom"/>
</dbReference>
<name>A0A6G4XKM0_9ACTN</name>
<dbReference type="RefSeq" id="WP_165333218.1">
    <property type="nucleotide sequence ID" value="NZ_JAAKZW010000075.1"/>
</dbReference>
<dbReference type="PANTHER" id="PTHR43032">
    <property type="entry name" value="PROTEIN-METHIONINE-SULFOXIDE REDUCTASE"/>
    <property type="match status" value="1"/>
</dbReference>
<reference evidence="2 3" key="1">
    <citation type="submission" date="2020-02" db="EMBL/GenBank/DDBJ databases">
        <title>Whole-genome analyses of novel actinobacteria.</title>
        <authorList>
            <person name="Sahin N."/>
            <person name="Tokatli A."/>
        </authorList>
    </citation>
    <scope>NUCLEOTIDE SEQUENCE [LARGE SCALE GENOMIC DNA]</scope>
    <source>
        <strain evidence="2 3">YC504</strain>
    </source>
</reference>
<evidence type="ECO:0000259" key="1">
    <source>
        <dbReference type="Pfam" id="PF00174"/>
    </source>
</evidence>
<protein>
    <submittedName>
        <fullName evidence="2">Molybdopterin-dependent oxidoreductase</fullName>
    </submittedName>
</protein>
<evidence type="ECO:0000313" key="3">
    <source>
        <dbReference type="Proteomes" id="UP000481109"/>
    </source>
</evidence>
<evidence type="ECO:0000313" key="2">
    <source>
        <dbReference type="EMBL" id="NGO77763.1"/>
    </source>
</evidence>
<comment type="caution">
    <text evidence="2">The sequence shown here is derived from an EMBL/GenBank/DDBJ whole genome shotgun (WGS) entry which is preliminary data.</text>
</comment>
<proteinExistence type="predicted"/>
<dbReference type="Proteomes" id="UP000481109">
    <property type="component" value="Unassembled WGS sequence"/>
</dbReference>
<gene>
    <name evidence="2" type="ORF">G6045_19170</name>
</gene>
<feature type="domain" description="Oxidoreductase molybdopterin-binding" evidence="1">
    <location>
        <begin position="35"/>
        <end position="168"/>
    </location>
</feature>